<keyword evidence="1 4" id="KW-0808">Transferase</keyword>
<dbReference type="Proteomes" id="UP000226079">
    <property type="component" value="Unassembled WGS sequence"/>
</dbReference>
<dbReference type="EMBL" id="PDJC01000001">
    <property type="protein sequence ID" value="PFG18115.1"/>
    <property type="molecule type" value="Genomic_DNA"/>
</dbReference>
<evidence type="ECO:0000259" key="3">
    <source>
        <dbReference type="PROSITE" id="PS50206"/>
    </source>
</evidence>
<evidence type="ECO:0000313" key="4">
    <source>
        <dbReference type="EMBL" id="PFG18115.1"/>
    </source>
</evidence>
<protein>
    <submittedName>
        <fullName evidence="4">Thiosulfate/3-mercaptopyruvate sulfurtransferase</fullName>
    </submittedName>
</protein>
<dbReference type="OrthoDB" id="9770030at2"/>
<evidence type="ECO:0000313" key="5">
    <source>
        <dbReference type="Proteomes" id="UP000226079"/>
    </source>
</evidence>
<dbReference type="AlphaFoldDB" id="A0A2A9CVR8"/>
<dbReference type="InterPro" id="IPR001763">
    <property type="entry name" value="Rhodanese-like_dom"/>
</dbReference>
<dbReference type="PROSITE" id="PS50206">
    <property type="entry name" value="RHODANESE_3"/>
    <property type="match status" value="2"/>
</dbReference>
<dbReference type="SMART" id="SM00450">
    <property type="entry name" value="RHOD"/>
    <property type="match status" value="2"/>
</dbReference>
<dbReference type="PANTHER" id="PTHR11364">
    <property type="entry name" value="THIOSULFATE SULFERTANSFERASE"/>
    <property type="match status" value="1"/>
</dbReference>
<feature type="domain" description="Rhodanese" evidence="3">
    <location>
        <begin position="18"/>
        <end position="134"/>
    </location>
</feature>
<dbReference type="SUPFAM" id="SSF52821">
    <property type="entry name" value="Rhodanese/Cell cycle control phosphatase"/>
    <property type="match status" value="2"/>
</dbReference>
<evidence type="ECO:0000256" key="2">
    <source>
        <dbReference type="ARBA" id="ARBA00022737"/>
    </source>
</evidence>
<dbReference type="Gene3D" id="3.40.250.10">
    <property type="entry name" value="Rhodanese-like domain"/>
    <property type="match status" value="2"/>
</dbReference>
<keyword evidence="4" id="KW-0670">Pyruvate</keyword>
<sequence>MSSRSDVLISVNDLPDAVNDGAQVLDVRWKLGEPHGAGYQRFLEGHLPPARFLDLEQVLTGPTDDPTLGRHPLPDAQRLADGLGALGIDPAREIIVYDEPGSFAAGRAWWVLSWAGLTVRVLDGGITAWLAADAFLREGEATPVAPTQLQLTLGHLPTLTADELADFDGIVVDVRAGERYRGEVEPIDAKAGHVPGAINRPVGKLWDDKGLLPEPDALLEALDLPAEVYAGTRPIAVYCGSGVSAAQSLLALASLGVNAKLYPPSWSGWSADPGRPVATGADA</sequence>
<comment type="caution">
    <text evidence="4">The sequence shown here is derived from an EMBL/GenBank/DDBJ whole genome shotgun (WGS) entry which is preliminary data.</text>
</comment>
<feature type="domain" description="Rhodanese" evidence="3">
    <location>
        <begin position="165"/>
        <end position="278"/>
    </location>
</feature>
<keyword evidence="2" id="KW-0677">Repeat</keyword>
<evidence type="ECO:0000256" key="1">
    <source>
        <dbReference type="ARBA" id="ARBA00022679"/>
    </source>
</evidence>
<dbReference type="RefSeq" id="WP_098461491.1">
    <property type="nucleotide sequence ID" value="NZ_PDJC01000001.1"/>
</dbReference>
<reference evidence="4 5" key="1">
    <citation type="submission" date="2017-10" db="EMBL/GenBank/DDBJ databases">
        <title>Sequencing the genomes of 1000 actinobacteria strains.</title>
        <authorList>
            <person name="Klenk H.-P."/>
        </authorList>
    </citation>
    <scope>NUCLEOTIDE SEQUENCE [LARGE SCALE GENOMIC DNA]</scope>
    <source>
        <strain evidence="4 5">DSM 15597</strain>
    </source>
</reference>
<dbReference type="InterPro" id="IPR036873">
    <property type="entry name" value="Rhodanese-like_dom_sf"/>
</dbReference>
<dbReference type="PANTHER" id="PTHR11364:SF27">
    <property type="entry name" value="SULFURTRANSFERASE"/>
    <property type="match status" value="1"/>
</dbReference>
<dbReference type="GO" id="GO:0004792">
    <property type="term" value="F:thiosulfate-cyanide sulfurtransferase activity"/>
    <property type="evidence" value="ECO:0007669"/>
    <property type="project" value="TreeGrafter"/>
</dbReference>
<proteinExistence type="predicted"/>
<name>A0A2A9CVR8_9ACTN</name>
<accession>A0A2A9CVR8</accession>
<organism evidence="4 5">
    <name type="scientific">Propionicimonas paludicola</name>
    <dbReference type="NCBI Taxonomy" id="185243"/>
    <lineage>
        <taxon>Bacteria</taxon>
        <taxon>Bacillati</taxon>
        <taxon>Actinomycetota</taxon>
        <taxon>Actinomycetes</taxon>
        <taxon>Propionibacteriales</taxon>
        <taxon>Nocardioidaceae</taxon>
        <taxon>Propionicimonas</taxon>
    </lineage>
</organism>
<dbReference type="Pfam" id="PF00581">
    <property type="entry name" value="Rhodanese"/>
    <property type="match status" value="2"/>
</dbReference>
<dbReference type="InterPro" id="IPR045078">
    <property type="entry name" value="TST/MPST-like"/>
</dbReference>
<keyword evidence="5" id="KW-1185">Reference proteome</keyword>
<dbReference type="CDD" id="cd01448">
    <property type="entry name" value="TST_Repeat_1"/>
    <property type="match status" value="1"/>
</dbReference>
<gene>
    <name evidence="4" type="ORF">ATK74_2695</name>
</gene>